<feature type="compositionally biased region" description="Basic and acidic residues" evidence="3">
    <location>
        <begin position="1844"/>
        <end position="1853"/>
    </location>
</feature>
<feature type="compositionally biased region" description="Basic and acidic residues" evidence="3">
    <location>
        <begin position="1801"/>
        <end position="1822"/>
    </location>
</feature>
<dbReference type="Gene3D" id="4.10.60.10">
    <property type="entry name" value="Zinc finger, CCHC-type"/>
    <property type="match status" value="1"/>
</dbReference>
<dbReference type="InterPro" id="IPR013103">
    <property type="entry name" value="RVT_2"/>
</dbReference>
<dbReference type="GO" id="GO:0008270">
    <property type="term" value="F:zinc ion binding"/>
    <property type="evidence" value="ECO:0007669"/>
    <property type="project" value="UniProtKB-KW"/>
</dbReference>
<feature type="region of interest" description="Disordered" evidence="3">
    <location>
        <begin position="1801"/>
        <end position="1853"/>
    </location>
</feature>
<protein>
    <recommendedName>
        <fullName evidence="4">CCHC-type domain-containing protein</fullName>
    </recommendedName>
</protein>
<dbReference type="InterPro" id="IPR001878">
    <property type="entry name" value="Znf_CCHC"/>
</dbReference>
<feature type="region of interest" description="Disordered" evidence="3">
    <location>
        <begin position="297"/>
        <end position="385"/>
    </location>
</feature>
<keyword evidence="1" id="KW-0863">Zinc-finger</keyword>
<feature type="compositionally biased region" description="Polar residues" evidence="3">
    <location>
        <begin position="302"/>
        <end position="318"/>
    </location>
</feature>
<dbReference type="EMBL" id="BKCJ010009461">
    <property type="protein sequence ID" value="GEU87071.1"/>
    <property type="molecule type" value="Genomic_DNA"/>
</dbReference>
<gene>
    <name evidence="5" type="ORF">Tci_059049</name>
</gene>
<evidence type="ECO:0000256" key="2">
    <source>
        <dbReference type="SAM" id="Coils"/>
    </source>
</evidence>
<feature type="compositionally biased region" description="Basic residues" evidence="3">
    <location>
        <begin position="1627"/>
        <end position="1639"/>
    </location>
</feature>
<evidence type="ECO:0000313" key="5">
    <source>
        <dbReference type="EMBL" id="GEU87071.1"/>
    </source>
</evidence>
<evidence type="ECO:0000259" key="4">
    <source>
        <dbReference type="PROSITE" id="PS50158"/>
    </source>
</evidence>
<feature type="region of interest" description="Disordered" evidence="3">
    <location>
        <begin position="1622"/>
        <end position="1649"/>
    </location>
</feature>
<dbReference type="Pfam" id="PF07727">
    <property type="entry name" value="RVT_2"/>
    <property type="match status" value="1"/>
</dbReference>
<comment type="caution">
    <text evidence="5">The sequence shown here is derived from an EMBL/GenBank/DDBJ whole genome shotgun (WGS) entry which is preliminary data.</text>
</comment>
<feature type="compositionally biased region" description="Basic and acidic residues" evidence="3">
    <location>
        <begin position="237"/>
        <end position="252"/>
    </location>
</feature>
<feature type="region of interest" description="Disordered" evidence="3">
    <location>
        <begin position="1123"/>
        <end position="1185"/>
    </location>
</feature>
<evidence type="ECO:0000256" key="1">
    <source>
        <dbReference type="PROSITE-ProRule" id="PRU00047"/>
    </source>
</evidence>
<reference evidence="5" key="1">
    <citation type="journal article" date="2019" name="Sci. Rep.">
        <title>Draft genome of Tanacetum cinerariifolium, the natural source of mosquito coil.</title>
        <authorList>
            <person name="Yamashiro T."/>
            <person name="Shiraishi A."/>
            <person name="Satake H."/>
            <person name="Nakayama K."/>
        </authorList>
    </citation>
    <scope>NUCLEOTIDE SEQUENCE</scope>
</reference>
<feature type="compositionally biased region" description="Polar residues" evidence="3">
    <location>
        <begin position="332"/>
        <end position="342"/>
    </location>
</feature>
<feature type="region of interest" description="Disordered" evidence="3">
    <location>
        <begin position="1921"/>
        <end position="1960"/>
    </location>
</feature>
<dbReference type="PROSITE" id="PS50158">
    <property type="entry name" value="ZF_CCHC"/>
    <property type="match status" value="1"/>
</dbReference>
<dbReference type="PANTHER" id="PTHR11439">
    <property type="entry name" value="GAG-POL-RELATED RETROTRANSPOSON"/>
    <property type="match status" value="1"/>
</dbReference>
<feature type="compositionally biased region" description="Basic and acidic residues" evidence="3">
    <location>
        <begin position="352"/>
        <end position="372"/>
    </location>
</feature>
<feature type="region of interest" description="Disordered" evidence="3">
    <location>
        <begin position="146"/>
        <end position="209"/>
    </location>
</feature>
<keyword evidence="1" id="KW-0479">Metal-binding</keyword>
<dbReference type="SUPFAM" id="SSF57756">
    <property type="entry name" value="Retrovirus zinc finger-like domains"/>
    <property type="match status" value="1"/>
</dbReference>
<feature type="domain" description="CCHC-type" evidence="4">
    <location>
        <begin position="979"/>
        <end position="993"/>
    </location>
</feature>
<feature type="region of interest" description="Disordered" evidence="3">
    <location>
        <begin position="229"/>
        <end position="252"/>
    </location>
</feature>
<keyword evidence="1" id="KW-0862">Zinc</keyword>
<keyword evidence="2" id="KW-0175">Coiled coil</keyword>
<dbReference type="SMART" id="SM00343">
    <property type="entry name" value="ZnF_C2HC"/>
    <property type="match status" value="1"/>
</dbReference>
<feature type="compositionally biased region" description="Polar residues" evidence="3">
    <location>
        <begin position="1679"/>
        <end position="1692"/>
    </location>
</feature>
<dbReference type="InterPro" id="IPR036875">
    <property type="entry name" value="Znf_CCHC_sf"/>
</dbReference>
<feature type="coiled-coil region" evidence="2">
    <location>
        <begin position="423"/>
        <end position="450"/>
    </location>
</feature>
<dbReference type="PANTHER" id="PTHR11439:SF483">
    <property type="entry name" value="PEPTIDE SYNTHASE GLIP-LIKE, PUTATIVE (AFU_ORTHOLOGUE AFUA_3G12920)-RELATED"/>
    <property type="match status" value="1"/>
</dbReference>
<accession>A0A6L2NLB7</accession>
<feature type="region of interest" description="Disordered" evidence="3">
    <location>
        <begin position="1340"/>
        <end position="1368"/>
    </location>
</feature>
<feature type="compositionally biased region" description="Basic and acidic residues" evidence="3">
    <location>
        <begin position="1351"/>
        <end position="1366"/>
    </location>
</feature>
<organism evidence="5">
    <name type="scientific">Tanacetum cinerariifolium</name>
    <name type="common">Dalmatian daisy</name>
    <name type="synonym">Chrysanthemum cinerariifolium</name>
    <dbReference type="NCBI Taxonomy" id="118510"/>
    <lineage>
        <taxon>Eukaryota</taxon>
        <taxon>Viridiplantae</taxon>
        <taxon>Streptophyta</taxon>
        <taxon>Embryophyta</taxon>
        <taxon>Tracheophyta</taxon>
        <taxon>Spermatophyta</taxon>
        <taxon>Magnoliopsida</taxon>
        <taxon>eudicotyledons</taxon>
        <taxon>Gunneridae</taxon>
        <taxon>Pentapetalae</taxon>
        <taxon>asterids</taxon>
        <taxon>campanulids</taxon>
        <taxon>Asterales</taxon>
        <taxon>Asteraceae</taxon>
        <taxon>Asteroideae</taxon>
        <taxon>Anthemideae</taxon>
        <taxon>Anthemidinae</taxon>
        <taxon>Tanacetum</taxon>
    </lineage>
</organism>
<feature type="compositionally biased region" description="Polar residues" evidence="3">
    <location>
        <begin position="1833"/>
        <end position="1842"/>
    </location>
</feature>
<proteinExistence type="predicted"/>
<feature type="compositionally biased region" description="Basic and acidic residues" evidence="3">
    <location>
        <begin position="1921"/>
        <end position="1959"/>
    </location>
</feature>
<sequence>MADENNPALALIRSDDQILPFDAWVPIGKSNFVMDLHKKQKNPIFQISVDILQNTNFFKAFTASALAIQTFLTDKANIGSPTKKASSFHLVEEDFRLGNLKFVPKGKIDEVFGMPILDELISNNIRNAPYYNAYLEMVAKHDQKVAAEKEGKKKTVSAKQPKSKLAVEKSSKPAPAPKPKATKERPSKASTAKPPKSKLAKEKSTKTTLPQPICKGKVVKVRKAKSLFQLIDEPDEEPAHSEPESELKDKEATQPLLVVERKGNAIVTEEQAAHSLLALHTPKRKNTTDQFIFRRRTPAIEASSTRPSAQAQDGTSANIFRDSPSPVDAETGTASVKTNSGGETEILQIDQEQGKDEVIDEDQARPDPRESHGALAGPDPEPTDEFIIDLYPKNLEDAYAIGDQFINDKYTKDEPKKPNVTIESELAAQFALLEKKLSDLEQKNKILDNTSRNLGSRVFTLELRDLPYKIDEAVCESVKEAVRIALQAPFQDRFRELPEADMKEILHQRMFKSCSYKSLPEHVALYEALAASTEWAQRDEFLAEKDNMKKSDTRDAPPSNNLVNALATTYQALAANSLLENTKDMQTFMHCKGSRQALSISKIKAARYLDFGLELLKFYIDRHIAVSSRKDAKGFEYKHDYTIINSPHAVVFPVGNNEQKIMRFNEIYKFSDATLMNIMEALDFKVKEYKVNRLNSDSRREGSSKTWNALLVVGYKILTTDCFGEPNEHFISAVRSKSENKEIVPTEMELELEQTQQGSSHEVLKAIDAKDAKIGKLGEHKYYDTQRAYGTKDYNSEQWMHHRLAFRYRTTSGRHFGLAEVGPVVIVIVVAIFQCYYGVWLTAKKHIISAKPELNDQMMDWIISKYGKPNVYWTDSLFDIIVDDVYTTFFDQPDHAKNVQESLKTDVQESSKLDVQDVAKTDVEGVSPIAVVKTDQEMDLKWQMAMLTMKARRFLKKIGRKVGANGSETIRFDKIKVECYKCHKRGHFARKCRAPRENRNIEPAEDGPINFALIAYTSSGSSSSSNSDTAVSTCSKACLKSYETLKEHYDNLTKDFKKSQLNVEAYKAVNDKYKTSEGYHAVPPPYTGNFMPPKPDLILVDMDEYVVNESITSVPAIAINEAKTSKSKPKSVSEPLIEDWVSNSEDENETETKESVKHEEHNRQAKHSRKNSQSPRARPKVNTARPKAVLNAVQENQVNVVKASASWIWRPKHKVLDHVSRNNGASITFKIFNYVYAQGRSKSVMAWHMTGNMSYLSEYEEINNGYVAFGGDPKGGKITGSEPTRLFDIDTLTKYMNYKPVVAGNQSNGSAGKARVETVANKDYILLPLWTQDPLLFSSSKNSPGDGFKPSGEEENKDAKNPRNEDNDVLIYGCADNPNMPNLEEIIYSDKDEDRAIGTKWIYRNKKDERGVMVRNKARLVVQGYTQEKGIDYDEVFASVARIEAIRLFLAYASFKDSVMYQMDVKSAFLYGKIEEEVYVCQPPRFEDPEFPDRVYKVEKALYGLHQAPGAWYETLSTYLLDNGFHKGQIDKTLLTKRVKDDTLLVRITSTPMETSKPLMKDENAEDVDVHLYRSMIGSLIYLTSSRPDIMFVVCTCARFQVTPKASHLHAVKRIFRYLKASSQPKKTQKHRNTKRKVTKISQSSAPTTLVADETVHEEKGDRVERAATTVASLDAEQDSGTINKTQSTTIPNEPIPQGTGSRVLALENNKTAQDLENTHLKKRVERLEKKKKSRTPQLKRRLFKVRIESSAEKSLGDQKDVSNLGRNDQDKDISFIQDVEIQGSALITTASILMKMRSEKLKEKAKERGSKEKSSKTDTRPTRAVIMREASETTTRSTVPHQQKLDPKEKDHELAKRLQAEEQGELTIEERSKLFMELINERKKHFARLKQKRRGENHQPNLKRGVKYINSFISMDSKVVKDRAEGSETRAEGSSKRAGEELESNKSKKQKLDEKVEAEVDNDQEEADIKIYMMIVPDDEVAIDVIPLDTKPPIIIDWKIIKEGKISSYHIIRADGSSKRPEEAYERVLLVDLKVMFEPDVESKVYRELQGNKVTVWKLFSLCGDVTMKLPADKETTREDVDGVSKKGIGRMPTIDQVLQSFRYECYDEANGFFICQNGAESSIKLNVVVLEGDFNNEDDEG</sequence>
<dbReference type="GO" id="GO:0003676">
    <property type="term" value="F:nucleic acid binding"/>
    <property type="evidence" value="ECO:0007669"/>
    <property type="project" value="InterPro"/>
</dbReference>
<evidence type="ECO:0000256" key="3">
    <source>
        <dbReference type="SAM" id="MobiDB-lite"/>
    </source>
</evidence>
<name>A0A6L2NLB7_TANCI</name>
<feature type="region of interest" description="Disordered" evidence="3">
    <location>
        <begin position="1676"/>
        <end position="1699"/>
    </location>
</feature>
<feature type="compositionally biased region" description="Basic and acidic residues" evidence="3">
    <location>
        <begin position="1150"/>
        <end position="1163"/>
    </location>
</feature>